<evidence type="ECO:0000313" key="1">
    <source>
        <dbReference type="EMBL" id="SFD89126.1"/>
    </source>
</evidence>
<evidence type="ECO:0000313" key="2">
    <source>
        <dbReference type="Proteomes" id="UP000199474"/>
    </source>
</evidence>
<dbReference type="EMBL" id="FOMR01000005">
    <property type="protein sequence ID" value="SFD89126.1"/>
    <property type="molecule type" value="Genomic_DNA"/>
</dbReference>
<keyword evidence="2" id="KW-1185">Reference proteome</keyword>
<gene>
    <name evidence="1" type="ORF">SAMN05216238_105164</name>
</gene>
<dbReference type="Proteomes" id="UP000199474">
    <property type="component" value="Unassembled WGS sequence"/>
</dbReference>
<sequence length="96" mass="10921">MRGLSYDYIVSLTHLYRLVHKEKVVEIHNMQKKETVEAAAFLFSGVMGERRDKVCDTPSPLVWTQTNKDVPEAQSVPGTARNFNKRRYATGFSICG</sequence>
<organism evidence="1 2">
    <name type="scientific">Lentibacillus persicus</name>
    <dbReference type="NCBI Taxonomy" id="640948"/>
    <lineage>
        <taxon>Bacteria</taxon>
        <taxon>Bacillati</taxon>
        <taxon>Bacillota</taxon>
        <taxon>Bacilli</taxon>
        <taxon>Bacillales</taxon>
        <taxon>Bacillaceae</taxon>
        <taxon>Lentibacillus</taxon>
    </lineage>
</organism>
<reference evidence="2" key="1">
    <citation type="submission" date="2016-10" db="EMBL/GenBank/DDBJ databases">
        <authorList>
            <person name="Varghese N."/>
            <person name="Submissions S."/>
        </authorList>
    </citation>
    <scope>NUCLEOTIDE SEQUENCE [LARGE SCALE GENOMIC DNA]</scope>
    <source>
        <strain evidence="2">DSM 22530</strain>
    </source>
</reference>
<accession>A0A1I1W1J0</accession>
<name>A0A1I1W1J0_9BACI</name>
<dbReference type="AlphaFoldDB" id="A0A1I1W1J0"/>
<protein>
    <submittedName>
        <fullName evidence="1">Uncharacterized protein</fullName>
    </submittedName>
</protein>
<proteinExistence type="predicted"/>